<dbReference type="OrthoDB" id="3597048at2759"/>
<accession>A0A9P4G6X8</accession>
<keyword evidence="3" id="KW-1185">Reference proteome</keyword>
<reference evidence="2" key="1">
    <citation type="submission" date="2020-01" db="EMBL/GenBank/DDBJ databases">
        <authorList>
            <consortium name="DOE Joint Genome Institute"/>
            <person name="Haridas S."/>
            <person name="Albert R."/>
            <person name="Binder M."/>
            <person name="Bloem J."/>
            <person name="Labutti K."/>
            <person name="Salamov A."/>
            <person name="Andreopoulos B."/>
            <person name="Baker S.E."/>
            <person name="Barry K."/>
            <person name="Bills G."/>
            <person name="Bluhm B.H."/>
            <person name="Cannon C."/>
            <person name="Castanera R."/>
            <person name="Culley D.E."/>
            <person name="Daum C."/>
            <person name="Ezra D."/>
            <person name="Gonzalez J.B."/>
            <person name="Henrissat B."/>
            <person name="Kuo A."/>
            <person name="Liang C."/>
            <person name="Lipzen A."/>
            <person name="Lutzoni F."/>
            <person name="Magnuson J."/>
            <person name="Mondo S."/>
            <person name="Nolan M."/>
            <person name="Ohm R."/>
            <person name="Pangilinan J."/>
            <person name="Park H.-J."/>
            <person name="Ramirez L."/>
            <person name="Alfaro M."/>
            <person name="Sun H."/>
            <person name="Tritt A."/>
            <person name="Yoshinaga Y."/>
            <person name="Zwiers L.-H."/>
            <person name="Turgeon B.G."/>
            <person name="Goodwin S.B."/>
            <person name="Spatafora J.W."/>
            <person name="Crous P.W."/>
            <person name="Grigoriev I.V."/>
        </authorList>
    </citation>
    <scope>NUCLEOTIDE SEQUENCE</scope>
    <source>
        <strain evidence="2">CBS 394.84</strain>
    </source>
</reference>
<name>A0A9P4G6X8_9PLEO</name>
<dbReference type="AlphaFoldDB" id="A0A9P4G6X8"/>
<protein>
    <submittedName>
        <fullName evidence="2">Uncharacterized protein</fullName>
    </submittedName>
</protein>
<evidence type="ECO:0000256" key="1">
    <source>
        <dbReference type="SAM" id="Phobius"/>
    </source>
</evidence>
<evidence type="ECO:0000313" key="2">
    <source>
        <dbReference type="EMBL" id="KAF1840168.1"/>
    </source>
</evidence>
<evidence type="ECO:0000313" key="3">
    <source>
        <dbReference type="Proteomes" id="UP000800039"/>
    </source>
</evidence>
<keyword evidence="1" id="KW-1133">Transmembrane helix</keyword>
<feature type="transmembrane region" description="Helical" evidence="1">
    <location>
        <begin position="40"/>
        <end position="61"/>
    </location>
</feature>
<gene>
    <name evidence="2" type="ORF">K460DRAFT_421161</name>
</gene>
<sequence>MDSFKMGIAKYFHRATPATSHRATTAPSPLGIWPLFASNAILSALSIITLALISSTVAWLLEQKHNVHSYEIAWPATSFQLNVLPKNVWGDQGYESNGAAGYGFLVGIFGMITAWRLRRAGRPLKSLTVLLVLQIGAILFTLSAFIFVFIVTYKTMGQYIREPIAANNVGTDYAEYKWTPETWMKAVLDLPLADQGKRDQINTRVTNMVAWRWMLLPLFIVDCLAFSVTVAAWLRLRKCTTTRSSSADAIEK</sequence>
<feature type="transmembrane region" description="Helical" evidence="1">
    <location>
        <begin position="213"/>
        <end position="234"/>
    </location>
</feature>
<dbReference type="EMBL" id="ML976620">
    <property type="protein sequence ID" value="KAF1840168.1"/>
    <property type="molecule type" value="Genomic_DNA"/>
</dbReference>
<comment type="caution">
    <text evidence="2">The sequence shown here is derived from an EMBL/GenBank/DDBJ whole genome shotgun (WGS) entry which is preliminary data.</text>
</comment>
<proteinExistence type="predicted"/>
<keyword evidence="1" id="KW-0812">Transmembrane</keyword>
<dbReference type="RefSeq" id="XP_040782731.1">
    <property type="nucleotide sequence ID" value="XM_040938123.1"/>
</dbReference>
<organism evidence="2 3">
    <name type="scientific">Cucurbitaria berberidis CBS 394.84</name>
    <dbReference type="NCBI Taxonomy" id="1168544"/>
    <lineage>
        <taxon>Eukaryota</taxon>
        <taxon>Fungi</taxon>
        <taxon>Dikarya</taxon>
        <taxon>Ascomycota</taxon>
        <taxon>Pezizomycotina</taxon>
        <taxon>Dothideomycetes</taxon>
        <taxon>Pleosporomycetidae</taxon>
        <taxon>Pleosporales</taxon>
        <taxon>Pleosporineae</taxon>
        <taxon>Cucurbitariaceae</taxon>
        <taxon>Cucurbitaria</taxon>
    </lineage>
</organism>
<dbReference type="Proteomes" id="UP000800039">
    <property type="component" value="Unassembled WGS sequence"/>
</dbReference>
<feature type="transmembrane region" description="Helical" evidence="1">
    <location>
        <begin position="129"/>
        <end position="153"/>
    </location>
</feature>
<dbReference type="GeneID" id="63855373"/>
<keyword evidence="1" id="KW-0472">Membrane</keyword>
<feature type="transmembrane region" description="Helical" evidence="1">
    <location>
        <begin position="99"/>
        <end position="117"/>
    </location>
</feature>